<feature type="chain" id="PRO_5042600842" evidence="6">
    <location>
        <begin position="25"/>
        <end position="542"/>
    </location>
</feature>
<dbReference type="Proteomes" id="UP001224674">
    <property type="component" value="Chromosome"/>
</dbReference>
<evidence type="ECO:0000256" key="3">
    <source>
        <dbReference type="ARBA" id="ARBA00022801"/>
    </source>
</evidence>
<feature type="compositionally biased region" description="Polar residues" evidence="5">
    <location>
        <begin position="156"/>
        <end position="166"/>
    </location>
</feature>
<feature type="region of interest" description="Disordered" evidence="5">
    <location>
        <begin position="261"/>
        <end position="416"/>
    </location>
</feature>
<protein>
    <submittedName>
        <fullName evidence="8">NlpC/P60 family protein</fullName>
    </submittedName>
</protein>
<dbReference type="GO" id="GO:0006508">
    <property type="term" value="P:proteolysis"/>
    <property type="evidence" value="ECO:0007669"/>
    <property type="project" value="UniProtKB-KW"/>
</dbReference>
<dbReference type="Pfam" id="PF00877">
    <property type="entry name" value="NLPC_P60"/>
    <property type="match status" value="1"/>
</dbReference>
<evidence type="ECO:0000256" key="6">
    <source>
        <dbReference type="SAM" id="SignalP"/>
    </source>
</evidence>
<organism evidence="8 9">
    <name type="scientific">Auritidibacter ignavus</name>
    <dbReference type="NCBI Taxonomy" id="678932"/>
    <lineage>
        <taxon>Bacteria</taxon>
        <taxon>Bacillati</taxon>
        <taxon>Actinomycetota</taxon>
        <taxon>Actinomycetes</taxon>
        <taxon>Micrococcales</taxon>
        <taxon>Micrococcaceae</taxon>
        <taxon>Auritidibacter</taxon>
    </lineage>
</organism>
<evidence type="ECO:0000256" key="2">
    <source>
        <dbReference type="ARBA" id="ARBA00022670"/>
    </source>
</evidence>
<dbReference type="InterPro" id="IPR000064">
    <property type="entry name" value="NLP_P60_dom"/>
</dbReference>
<dbReference type="InterPro" id="IPR038765">
    <property type="entry name" value="Papain-like_cys_pep_sf"/>
</dbReference>
<reference evidence="8 9" key="1">
    <citation type="submission" date="2023-03" db="EMBL/GenBank/DDBJ databases">
        <title>Complete genome sequences of several Auritidibacter ignavus strains isolated from ear infections.</title>
        <authorList>
            <person name="Baehr T."/>
            <person name="Baumhoegger A.M."/>
        </authorList>
    </citation>
    <scope>NUCLEOTIDE SEQUENCE [LARGE SCALE GENOMIC DNA]</scope>
    <source>
        <strain evidence="8 9">BABAE-6</strain>
    </source>
</reference>
<evidence type="ECO:0000313" key="9">
    <source>
        <dbReference type="Proteomes" id="UP001224674"/>
    </source>
</evidence>
<feature type="compositionally biased region" description="Basic and acidic residues" evidence="5">
    <location>
        <begin position="190"/>
        <end position="225"/>
    </location>
</feature>
<feature type="region of interest" description="Disordered" evidence="5">
    <location>
        <begin position="99"/>
        <end position="225"/>
    </location>
</feature>
<feature type="compositionally biased region" description="Low complexity" evidence="5">
    <location>
        <begin position="397"/>
        <end position="416"/>
    </location>
</feature>
<sequence length="542" mass="56659">MKSRRLIGVTASVAIVTATAVAAAAVPNMLDADASRQHDAADLPKVPSSQEIDQAKTSDANRDQMRQRLIDSILKTSERFADIEAAALEANENARSMSEAAAAARRDAEDARKAAENAAEQASDSEEAVGAAAGEMYRNGNGSASDLMLGDEDSLSQRSTAENLANRQAREGQEAVRQANEADSLLANAEAKEADAEQKAEEEARAQAEREEEARRYEEERQELDKLRSDLIKAWAELEGIPEEEAAERIDEIEEEQWAAELDRVLGQIDARETEQSSPASTQPAVEAEPTPVTEEPTPSETTEEPTPSATPSETPSSAPASPSPTQTSSAPASPSPTQSSSAPASPSPTQSSSAPASPSPTQSSSAPSRSGSASSSNGRASSSPSPTKSAPKKSPSKAPSKSPSTGTAGSSSSSGWASTAIQFAVGKANDPNTYYSWGGNGPQGYDCSGLTVAAFNAAGKSLPRSSKAQYAAAKQYVPLSQMQPGDLVFWSNNGSGSGVYHVAIYMGNNQIVHARNPQMGISVTALNYGGMHNILPQAGRY</sequence>
<dbReference type="EMBL" id="CP122566">
    <property type="protein sequence ID" value="WGH92321.1"/>
    <property type="molecule type" value="Genomic_DNA"/>
</dbReference>
<dbReference type="Gene3D" id="3.90.1720.10">
    <property type="entry name" value="endopeptidase domain like (from Nostoc punctiforme)"/>
    <property type="match status" value="1"/>
</dbReference>
<evidence type="ECO:0000256" key="1">
    <source>
        <dbReference type="ARBA" id="ARBA00007074"/>
    </source>
</evidence>
<keyword evidence="6" id="KW-0732">Signal</keyword>
<feature type="region of interest" description="Disordered" evidence="5">
    <location>
        <begin position="35"/>
        <end position="64"/>
    </location>
</feature>
<dbReference type="PROSITE" id="PS51935">
    <property type="entry name" value="NLPC_P60"/>
    <property type="match status" value="1"/>
</dbReference>
<keyword evidence="2" id="KW-0645">Protease</keyword>
<evidence type="ECO:0000259" key="7">
    <source>
        <dbReference type="PROSITE" id="PS51935"/>
    </source>
</evidence>
<keyword evidence="9" id="KW-1185">Reference proteome</keyword>
<dbReference type="PANTHER" id="PTHR47359">
    <property type="entry name" value="PEPTIDOGLYCAN DL-ENDOPEPTIDASE CWLO"/>
    <property type="match status" value="1"/>
</dbReference>
<dbReference type="InterPro" id="IPR051794">
    <property type="entry name" value="PG_Endopeptidase_C40"/>
</dbReference>
<dbReference type="AlphaFoldDB" id="A0AAJ6ALU2"/>
<feature type="compositionally biased region" description="Basic and acidic residues" evidence="5">
    <location>
        <begin position="104"/>
        <end position="115"/>
    </location>
</feature>
<dbReference type="GeneID" id="83696392"/>
<dbReference type="PANTHER" id="PTHR47359:SF3">
    <property type="entry name" value="NLP_P60 DOMAIN-CONTAINING PROTEIN-RELATED"/>
    <property type="match status" value="1"/>
</dbReference>
<proteinExistence type="inferred from homology"/>
<accession>A0AAJ6ALU2</accession>
<dbReference type="RefSeq" id="WP_122549497.1">
    <property type="nucleotide sequence ID" value="NZ_CP122561.1"/>
</dbReference>
<feature type="signal peptide" evidence="6">
    <location>
        <begin position="1"/>
        <end position="24"/>
    </location>
</feature>
<evidence type="ECO:0000313" key="8">
    <source>
        <dbReference type="EMBL" id="WGH92321.1"/>
    </source>
</evidence>
<feature type="compositionally biased region" description="Low complexity" evidence="5">
    <location>
        <begin position="284"/>
        <end position="390"/>
    </location>
</feature>
<dbReference type="SUPFAM" id="SSF54001">
    <property type="entry name" value="Cysteine proteinases"/>
    <property type="match status" value="1"/>
</dbReference>
<feature type="domain" description="NlpC/P60" evidence="7">
    <location>
        <begin position="415"/>
        <end position="542"/>
    </location>
</feature>
<feature type="compositionally biased region" description="Basic and acidic residues" evidence="5">
    <location>
        <begin position="53"/>
        <end position="64"/>
    </location>
</feature>
<keyword evidence="3" id="KW-0378">Hydrolase</keyword>
<gene>
    <name evidence="8" type="ORF">QDX21_08305</name>
</gene>
<comment type="similarity">
    <text evidence="1">Belongs to the peptidase C40 family.</text>
</comment>
<name>A0AAJ6ALU2_9MICC</name>
<keyword evidence="4" id="KW-0788">Thiol protease</keyword>
<evidence type="ECO:0000256" key="5">
    <source>
        <dbReference type="SAM" id="MobiDB-lite"/>
    </source>
</evidence>
<evidence type="ECO:0000256" key="4">
    <source>
        <dbReference type="ARBA" id="ARBA00022807"/>
    </source>
</evidence>
<dbReference type="GO" id="GO:0008234">
    <property type="term" value="F:cysteine-type peptidase activity"/>
    <property type="evidence" value="ECO:0007669"/>
    <property type="project" value="UniProtKB-KW"/>
</dbReference>